<dbReference type="PROSITE" id="PS51898">
    <property type="entry name" value="TYR_RECOMBINASE"/>
    <property type="match status" value="1"/>
</dbReference>
<name>A0A4R1YFZ3_9RHOB</name>
<dbReference type="Gene3D" id="1.10.443.10">
    <property type="entry name" value="Intergrase catalytic core"/>
    <property type="match status" value="1"/>
</dbReference>
<organism evidence="4 5">
    <name type="scientific">Rhodovulum steppense</name>
    <dbReference type="NCBI Taxonomy" id="540251"/>
    <lineage>
        <taxon>Bacteria</taxon>
        <taxon>Pseudomonadati</taxon>
        <taxon>Pseudomonadota</taxon>
        <taxon>Alphaproteobacteria</taxon>
        <taxon>Rhodobacterales</taxon>
        <taxon>Paracoccaceae</taxon>
        <taxon>Rhodovulum</taxon>
    </lineage>
</organism>
<dbReference type="GO" id="GO:0015074">
    <property type="term" value="P:DNA integration"/>
    <property type="evidence" value="ECO:0007669"/>
    <property type="project" value="UniProtKB-KW"/>
</dbReference>
<evidence type="ECO:0000259" key="3">
    <source>
        <dbReference type="PROSITE" id="PS51898"/>
    </source>
</evidence>
<dbReference type="InterPro" id="IPR050090">
    <property type="entry name" value="Tyrosine_recombinase_XerCD"/>
</dbReference>
<dbReference type="GO" id="GO:0003677">
    <property type="term" value="F:DNA binding"/>
    <property type="evidence" value="ECO:0007669"/>
    <property type="project" value="InterPro"/>
</dbReference>
<evidence type="ECO:0000256" key="2">
    <source>
        <dbReference type="ARBA" id="ARBA00023172"/>
    </source>
</evidence>
<protein>
    <submittedName>
        <fullName evidence="4">Phage integrase family protein</fullName>
    </submittedName>
</protein>
<gene>
    <name evidence="4" type="ORF">EV216_1451</name>
</gene>
<keyword evidence="1" id="KW-0229">DNA integration</keyword>
<comment type="caution">
    <text evidence="4">The sequence shown here is derived from an EMBL/GenBank/DDBJ whole genome shotgun (WGS) entry which is preliminary data.</text>
</comment>
<sequence>MWKRNGSQGQRKFAKWRNGDWVFDEYILGRRVRRRLGIRDRSMKALAEEAARLLFATKMHDFMNPRCDPTFAEAAGLYMKVTKQTRFLAKLILYFGPETRLSEIDDLAICRAAAALLPGAAESTSHRQIYTPITAIRNFNAGKRRVPHQDGKRTRWLTPEEAERLIAVASDPSRAGIHDPDRQLLKLIVFLLATGVRPGEAFVIDVGDFNWGTRECLIRADQVGAGKTWSSRRWVQFPERAVELIGALPESGRAFLKPNGQPYVLREYGGGQIAKHFARICAAAGLGPEVTPYTLRHTWATWFSAQVGDHDRLLDRGGWAKSDTARRYRKRAPGDLAQRLLDHGWDFRA</sequence>
<keyword evidence="5" id="KW-1185">Reference proteome</keyword>
<dbReference type="PANTHER" id="PTHR30349">
    <property type="entry name" value="PHAGE INTEGRASE-RELATED"/>
    <property type="match status" value="1"/>
</dbReference>
<proteinExistence type="predicted"/>
<dbReference type="EMBL" id="SLVM01000045">
    <property type="protein sequence ID" value="TCM75041.1"/>
    <property type="molecule type" value="Genomic_DNA"/>
</dbReference>
<evidence type="ECO:0000313" key="4">
    <source>
        <dbReference type="EMBL" id="TCM75041.1"/>
    </source>
</evidence>
<dbReference type="GO" id="GO:0006310">
    <property type="term" value="P:DNA recombination"/>
    <property type="evidence" value="ECO:0007669"/>
    <property type="project" value="UniProtKB-KW"/>
</dbReference>
<accession>A0A4R1YFZ3</accession>
<evidence type="ECO:0000313" key="5">
    <source>
        <dbReference type="Proteomes" id="UP000295277"/>
    </source>
</evidence>
<dbReference type="Proteomes" id="UP000295277">
    <property type="component" value="Unassembled WGS sequence"/>
</dbReference>
<dbReference type="InterPro" id="IPR002104">
    <property type="entry name" value="Integrase_catalytic"/>
</dbReference>
<dbReference type="AlphaFoldDB" id="A0A4R1YFZ3"/>
<evidence type="ECO:0000256" key="1">
    <source>
        <dbReference type="ARBA" id="ARBA00022908"/>
    </source>
</evidence>
<feature type="domain" description="Tyr recombinase" evidence="3">
    <location>
        <begin position="152"/>
        <end position="341"/>
    </location>
</feature>
<dbReference type="Pfam" id="PF00589">
    <property type="entry name" value="Phage_integrase"/>
    <property type="match status" value="1"/>
</dbReference>
<dbReference type="SUPFAM" id="SSF56349">
    <property type="entry name" value="DNA breaking-rejoining enzymes"/>
    <property type="match status" value="1"/>
</dbReference>
<keyword evidence="2" id="KW-0233">DNA recombination</keyword>
<reference evidence="4 5" key="1">
    <citation type="submission" date="2019-03" db="EMBL/GenBank/DDBJ databases">
        <title>Genomic Encyclopedia of Type Strains, Phase IV (KMG-IV): sequencing the most valuable type-strain genomes for metagenomic binning, comparative biology and taxonomic classification.</title>
        <authorList>
            <person name="Goeker M."/>
        </authorList>
    </citation>
    <scope>NUCLEOTIDE SEQUENCE [LARGE SCALE GENOMIC DNA]</scope>
    <source>
        <strain evidence="4 5">DSM 21153</strain>
    </source>
</reference>
<dbReference type="OrthoDB" id="9808346at2"/>
<dbReference type="InterPro" id="IPR011010">
    <property type="entry name" value="DNA_brk_join_enz"/>
</dbReference>
<dbReference type="InterPro" id="IPR013762">
    <property type="entry name" value="Integrase-like_cat_sf"/>
</dbReference>